<evidence type="ECO:0000256" key="8">
    <source>
        <dbReference type="PIRNR" id="PIRNR001084"/>
    </source>
</evidence>
<evidence type="ECO:0000256" key="4">
    <source>
        <dbReference type="ARBA" id="ARBA00022723"/>
    </source>
</evidence>
<dbReference type="KEGG" id="ccz:CCALI_02314"/>
<dbReference type="Gene3D" id="3.40.50.880">
    <property type="match status" value="1"/>
</dbReference>
<reference evidence="14" key="1">
    <citation type="submission" date="2013-03" db="EMBL/GenBank/DDBJ databases">
        <title>Genome sequence of Chthonomonas calidirosea, the first sequenced genome from the Armatimonadetes phylum (formally candidate division OP10).</title>
        <authorList>
            <person name="Lee K.C.Y."/>
            <person name="Morgan X.C."/>
            <person name="Dunfield P.F."/>
            <person name="Tamas I."/>
            <person name="Houghton K.M."/>
            <person name="Vyssotski M."/>
            <person name="Ryan J.L.J."/>
            <person name="Lagutin K."/>
            <person name="McDonald I.R."/>
            <person name="Stott M.B."/>
        </authorList>
    </citation>
    <scope>NUCLEOTIDE SEQUENCE [LARGE SCALE GENOMIC DNA]</scope>
    <source>
        <strain evidence="14">DSM 23976 / ICMP 18418 / T49</strain>
    </source>
</reference>
<keyword evidence="4" id="KW-0479">Metal-binding</keyword>
<evidence type="ECO:0000256" key="1">
    <source>
        <dbReference type="ARBA" id="ARBA00001412"/>
    </source>
</evidence>
<evidence type="ECO:0000256" key="7">
    <source>
        <dbReference type="ARBA" id="ARBA00023295"/>
    </source>
</evidence>
<feature type="domain" description="Glycoside hydrolase family 42 N-terminal" evidence="11">
    <location>
        <begin position="7"/>
        <end position="368"/>
    </location>
</feature>
<dbReference type="SMR" id="S0EZW3"/>
<keyword evidence="5 8" id="KW-0378">Hydrolase</keyword>
<keyword evidence="14" id="KW-1185">Reference proteome</keyword>
<keyword evidence="6" id="KW-0862">Zinc</keyword>
<dbReference type="OrthoDB" id="9800974at2"/>
<dbReference type="Pfam" id="PF08532">
    <property type="entry name" value="Glyco_hydro_42M"/>
    <property type="match status" value="1"/>
</dbReference>
<dbReference type="Proteomes" id="UP000014227">
    <property type="component" value="Chromosome I"/>
</dbReference>
<comment type="similarity">
    <text evidence="2 8">Belongs to the glycosyl hydrolase 42 family.</text>
</comment>
<dbReference type="InterPro" id="IPR029062">
    <property type="entry name" value="Class_I_gatase-like"/>
</dbReference>
<evidence type="ECO:0000256" key="6">
    <source>
        <dbReference type="ARBA" id="ARBA00022833"/>
    </source>
</evidence>
<evidence type="ECO:0000256" key="2">
    <source>
        <dbReference type="ARBA" id="ARBA00005940"/>
    </source>
</evidence>
<evidence type="ECO:0000313" key="13">
    <source>
        <dbReference type="EMBL" id="CCW36120.1"/>
    </source>
</evidence>
<evidence type="ECO:0000256" key="3">
    <source>
        <dbReference type="ARBA" id="ARBA00012756"/>
    </source>
</evidence>
<dbReference type="PANTHER" id="PTHR36447">
    <property type="entry name" value="BETA-GALACTOSIDASE GANA"/>
    <property type="match status" value="1"/>
</dbReference>
<dbReference type="InterPro" id="IPR017853">
    <property type="entry name" value="GH"/>
</dbReference>
<evidence type="ECO:0000256" key="9">
    <source>
        <dbReference type="PIRSR" id="PIRSR001084-1"/>
    </source>
</evidence>
<feature type="binding site" evidence="10">
    <location>
        <position position="103"/>
    </location>
    <ligand>
        <name>substrate</name>
    </ligand>
</feature>
<feature type="active site" description="Nucleophile" evidence="9">
    <location>
        <position position="291"/>
    </location>
</feature>
<organism evidence="13 14">
    <name type="scientific">Chthonomonas calidirosea (strain DSM 23976 / ICMP 18418 / T49)</name>
    <dbReference type="NCBI Taxonomy" id="1303518"/>
    <lineage>
        <taxon>Bacteria</taxon>
        <taxon>Bacillati</taxon>
        <taxon>Armatimonadota</taxon>
        <taxon>Chthonomonadia</taxon>
        <taxon>Chthonomonadales</taxon>
        <taxon>Chthonomonadaceae</taxon>
        <taxon>Chthonomonas</taxon>
    </lineage>
</organism>
<keyword evidence="7 8" id="KW-0326">Glycosidase</keyword>
<dbReference type="InterPro" id="IPR003476">
    <property type="entry name" value="Glyco_hydro_42"/>
</dbReference>
<dbReference type="PANTHER" id="PTHR36447:SF2">
    <property type="entry name" value="BETA-GALACTOSIDASE YESZ"/>
    <property type="match status" value="1"/>
</dbReference>
<name>S0EZW3_CHTCT</name>
<dbReference type="Gene3D" id="3.20.20.80">
    <property type="entry name" value="Glycosidases"/>
    <property type="match status" value="1"/>
</dbReference>
<feature type="binding site" evidence="10">
    <location>
        <position position="141"/>
    </location>
    <ligand>
        <name>substrate</name>
    </ligand>
</feature>
<evidence type="ECO:0000256" key="10">
    <source>
        <dbReference type="PIRSR" id="PIRSR001084-2"/>
    </source>
</evidence>
<dbReference type="EMBL" id="HF951689">
    <property type="protein sequence ID" value="CCW36120.1"/>
    <property type="molecule type" value="Genomic_DNA"/>
</dbReference>
<dbReference type="GO" id="GO:0046872">
    <property type="term" value="F:metal ion binding"/>
    <property type="evidence" value="ECO:0007669"/>
    <property type="project" value="UniProtKB-KW"/>
</dbReference>
<dbReference type="InterPro" id="IPR013780">
    <property type="entry name" value="Glyco_hydro_b"/>
</dbReference>
<dbReference type="InterPro" id="IPR013529">
    <property type="entry name" value="Glyco_hydro_42_N"/>
</dbReference>
<dbReference type="SUPFAM" id="SSF52317">
    <property type="entry name" value="Class I glutamine amidotransferase-like"/>
    <property type="match status" value="1"/>
</dbReference>
<dbReference type="EC" id="3.2.1.23" evidence="3 8"/>
<dbReference type="GO" id="GO:0009341">
    <property type="term" value="C:beta-galactosidase complex"/>
    <property type="evidence" value="ECO:0007669"/>
    <property type="project" value="InterPro"/>
</dbReference>
<dbReference type="RefSeq" id="WP_016483639.1">
    <property type="nucleotide sequence ID" value="NC_021487.1"/>
</dbReference>
<dbReference type="GO" id="GO:0004565">
    <property type="term" value="F:beta-galactosidase activity"/>
    <property type="evidence" value="ECO:0007669"/>
    <property type="project" value="UniProtKB-EC"/>
</dbReference>
<evidence type="ECO:0000259" key="11">
    <source>
        <dbReference type="Pfam" id="PF02449"/>
    </source>
</evidence>
<feature type="binding site" evidence="10">
    <location>
        <position position="299"/>
    </location>
    <ligand>
        <name>substrate</name>
    </ligand>
</feature>
<dbReference type="CDD" id="cd03143">
    <property type="entry name" value="A4_beta-galactosidase_middle_domain"/>
    <property type="match status" value="1"/>
</dbReference>
<accession>S0EZW3</accession>
<gene>
    <name evidence="13" type="ORF">CCALI_02314</name>
</gene>
<dbReference type="SUPFAM" id="SSF51445">
    <property type="entry name" value="(Trans)glycosidases"/>
    <property type="match status" value="1"/>
</dbReference>
<dbReference type="HOGENOM" id="CLU_012430_1_0_0"/>
<dbReference type="InterPro" id="IPR013738">
    <property type="entry name" value="Beta_galactosidase_Trimer"/>
</dbReference>
<dbReference type="GO" id="GO:0005975">
    <property type="term" value="P:carbohydrate metabolic process"/>
    <property type="evidence" value="ECO:0007669"/>
    <property type="project" value="InterPro"/>
</dbReference>
<dbReference type="PATRIC" id="fig|1303518.3.peg.2405"/>
<dbReference type="Pfam" id="PF02449">
    <property type="entry name" value="Glyco_hydro_42"/>
    <property type="match status" value="1"/>
</dbReference>
<dbReference type="Gene3D" id="2.60.40.1180">
    <property type="entry name" value="Golgi alpha-mannosidase II"/>
    <property type="match status" value="1"/>
</dbReference>
<comment type="catalytic activity">
    <reaction evidence="1 8">
        <text>Hydrolysis of terminal non-reducing beta-D-galactose residues in beta-D-galactosides.</text>
        <dbReference type="EC" id="3.2.1.23"/>
    </reaction>
</comment>
<evidence type="ECO:0000313" key="14">
    <source>
        <dbReference type="Proteomes" id="UP000014227"/>
    </source>
</evidence>
<evidence type="ECO:0000256" key="5">
    <source>
        <dbReference type="ARBA" id="ARBA00022801"/>
    </source>
</evidence>
<proteinExistence type="inferred from homology"/>
<sequence length="663" mass="76686">MYFGNAWYPEHWPEERWPEDVRLMRDLGMNVCRIAEFAWSTMEPIEGHYRLDWLERAVDLLHRNGIAVVLGTPTAAPPAWLTHRYPETLTILPNGRPMQHGNRCHGSPNSPVFVKYSRLIVEQMARRFGKDERVIGWQIDNEYGHADYSEEARRQFHAFLKERYGSLEALNEAWATAYWSQSYDNWEEIPLPIGPHNPGLMLDFRRFVTHTWRRFQKVQVDTIRAYARPEQWITSNYMGWYEDFDHYLLAEDLDMVSWDWYIGTGHHDYLTTGALHDLTRGLKRRNFWVMETQPGSVNWASVNNVLYRGEARVMAFHAVAHGADALLYWQWRAAPGGQEQLHGCLIGADGKPRPFYEEAKEIGADFAKVSDVLRNTEVRNEVAILHSYDARWAVNFQRHHRDFDPVNYLYQWYRPLASRQIGADVLRPEAELAGYRVVIAPALMVLSEEVVQNLVTYVARGGLLVLTPRCGQRDIHNRLYPYLQPGPLREIAGVEVEEYYALDEEVPVKVALGDVLEGQGRIWAERLRPLSDRTEILGHYGVSNGWLDGRPALTWHPHESGGGVLYVGAWLEETLQKALTDWLVSRAHLQTSYHDVPEGVEVAKRVAPDNSRTLYFVINHTRRSHTLPMRTPLRPPLTDLISGVRFDESIHLAPYAVHLFEVR</sequence>
<dbReference type="eggNOG" id="COG1874">
    <property type="taxonomic scope" value="Bacteria"/>
</dbReference>
<dbReference type="AlphaFoldDB" id="S0EZW3"/>
<protein>
    <recommendedName>
        <fullName evidence="3 8">Beta-galactosidase</fullName>
        <shortName evidence="8">Beta-gal</shortName>
        <ecNumber evidence="3 8">3.2.1.23</ecNumber>
    </recommendedName>
</protein>
<dbReference type="PIRSF" id="PIRSF001084">
    <property type="entry name" value="B-galactosidase"/>
    <property type="match status" value="1"/>
</dbReference>
<feature type="active site" description="Proton donor" evidence="9">
    <location>
        <position position="142"/>
    </location>
</feature>
<dbReference type="STRING" id="454171.CP488_01781"/>
<dbReference type="FunCoup" id="S0EZW3">
    <property type="interactions" value="29"/>
</dbReference>
<evidence type="ECO:0000259" key="12">
    <source>
        <dbReference type="Pfam" id="PF08532"/>
    </source>
</evidence>
<feature type="domain" description="Beta-galactosidase trimerisation" evidence="12">
    <location>
        <begin position="381"/>
        <end position="589"/>
    </location>
</feature>
<dbReference type="InParanoid" id="S0EZW3"/>